<keyword evidence="3 6" id="KW-1133">Transmembrane helix</keyword>
<dbReference type="PATRIC" id="fig|33888.3.peg.1908"/>
<feature type="transmembrane region" description="Helical" evidence="6">
    <location>
        <begin position="372"/>
        <end position="396"/>
    </location>
</feature>
<dbReference type="GO" id="GO:0016020">
    <property type="term" value="C:membrane"/>
    <property type="evidence" value="ECO:0007669"/>
    <property type="project" value="UniProtKB-SubCell"/>
</dbReference>
<proteinExistence type="predicted"/>
<dbReference type="PANTHER" id="PTHR37422:SF13">
    <property type="entry name" value="LIPOPOLYSACCHARIDE BIOSYNTHESIS PROTEIN PA4999-RELATED"/>
    <property type="match status" value="1"/>
</dbReference>
<feature type="domain" description="O-antigen ligase-related" evidence="7">
    <location>
        <begin position="259"/>
        <end position="388"/>
    </location>
</feature>
<sequence>MSFAKHAVAEHRRRQGAAVPVYSRSTAPLPSTRTGRPTFSEETAASERDAHDTRRRRLHFAVVLLLTFTMTSGGKIVDLFVAGRAASDGYSTGAVNPSSLGAAVDEWAPTLFLLGVAVIVFLNLRRKRANLIGLVGAGVYLVTAQLTNTIAVGAVNPTPKYWVILALVIALWSIAPRWDDLRVIGVAVVLIGLASLLTGLTDQGWMREDALLAGETKALIGTRLLAGIFPQMNVLGMTMALGLPFVLLLRTRRARYSGLAIVLANLVLSASRTSLIAAGITILVAVVLRLVRHPGTRRVLAVGAVVTAATAVVLLPMLVHDRSALTSRGAIWMSSMSVIPDHLVFGLSTNAFTKEGILPRLIGHTPWHGHNLFASTMVWGGLVLLAALVVFLVSVLVRSLTYFDRSMVSYLFVLMLLACSLAEMPLRIDDFDGVSWLTWIAVLAVLMVPGPPASSGQVWRRRRPSTVEEEAPIVPRSSGTGRVR</sequence>
<feature type="compositionally biased region" description="Polar residues" evidence="5">
    <location>
        <begin position="23"/>
        <end position="43"/>
    </location>
</feature>
<keyword evidence="4 6" id="KW-0472">Membrane</keyword>
<dbReference type="KEGG" id="rtn:A6122_1732"/>
<dbReference type="Proteomes" id="UP000077071">
    <property type="component" value="Chromosome"/>
</dbReference>
<feature type="transmembrane region" description="Helical" evidence="6">
    <location>
        <begin position="261"/>
        <end position="287"/>
    </location>
</feature>
<dbReference type="STRING" id="33888.A6122_1732"/>
<reference evidence="8 9" key="1">
    <citation type="submission" date="2016-05" db="EMBL/GenBank/DDBJ databases">
        <title>Complete genome sequence of Rathayibacter tritici NCPPB 1953.</title>
        <authorList>
            <person name="Park J."/>
            <person name="Lee H.-H."/>
            <person name="Lee S.-W."/>
            <person name="Seo Y.-S."/>
        </authorList>
    </citation>
    <scope>NUCLEOTIDE SEQUENCE [LARGE SCALE GENOMIC DNA]</scope>
    <source>
        <strain evidence="8 9">NCPPB 1953</strain>
    </source>
</reference>
<feature type="region of interest" description="Disordered" evidence="5">
    <location>
        <begin position="1"/>
        <end position="51"/>
    </location>
</feature>
<feature type="transmembrane region" description="Helical" evidence="6">
    <location>
        <begin position="161"/>
        <end position="178"/>
    </location>
</feature>
<evidence type="ECO:0000259" key="7">
    <source>
        <dbReference type="Pfam" id="PF04932"/>
    </source>
</evidence>
<evidence type="ECO:0000256" key="4">
    <source>
        <dbReference type="ARBA" id="ARBA00023136"/>
    </source>
</evidence>
<dbReference type="InterPro" id="IPR051533">
    <property type="entry name" value="WaaL-like"/>
</dbReference>
<feature type="transmembrane region" description="Helical" evidence="6">
    <location>
        <begin position="299"/>
        <end position="319"/>
    </location>
</feature>
<keyword evidence="9" id="KW-1185">Reference proteome</keyword>
<evidence type="ECO:0000256" key="5">
    <source>
        <dbReference type="SAM" id="MobiDB-lite"/>
    </source>
</evidence>
<accession>A0A160KTG1</accession>
<evidence type="ECO:0000313" key="8">
    <source>
        <dbReference type="EMBL" id="AND16863.1"/>
    </source>
</evidence>
<evidence type="ECO:0000256" key="6">
    <source>
        <dbReference type="SAM" id="Phobius"/>
    </source>
</evidence>
<feature type="transmembrane region" description="Helical" evidence="6">
    <location>
        <begin position="331"/>
        <end position="352"/>
    </location>
</feature>
<feature type="transmembrane region" description="Helical" evidence="6">
    <location>
        <begin position="408"/>
        <end position="428"/>
    </location>
</feature>
<organism evidence="8 9">
    <name type="scientific">Rathayibacter tritici</name>
    <dbReference type="NCBI Taxonomy" id="33888"/>
    <lineage>
        <taxon>Bacteria</taxon>
        <taxon>Bacillati</taxon>
        <taxon>Actinomycetota</taxon>
        <taxon>Actinomycetes</taxon>
        <taxon>Micrococcales</taxon>
        <taxon>Microbacteriaceae</taxon>
        <taxon>Rathayibacter</taxon>
    </lineage>
</organism>
<protein>
    <recommendedName>
        <fullName evidence="7">O-antigen ligase-related domain-containing protein</fullName>
    </recommendedName>
</protein>
<feature type="transmembrane region" description="Helical" evidence="6">
    <location>
        <begin position="183"/>
        <end position="201"/>
    </location>
</feature>
<feature type="transmembrane region" description="Helical" evidence="6">
    <location>
        <begin position="58"/>
        <end position="77"/>
    </location>
</feature>
<dbReference type="RefSeq" id="WP_068254028.1">
    <property type="nucleotide sequence ID" value="NZ_CP015515.1"/>
</dbReference>
<dbReference type="InterPro" id="IPR007016">
    <property type="entry name" value="O-antigen_ligase-rel_domated"/>
</dbReference>
<feature type="transmembrane region" description="Helical" evidence="6">
    <location>
        <begin position="107"/>
        <end position="124"/>
    </location>
</feature>
<feature type="transmembrane region" description="Helical" evidence="6">
    <location>
        <begin position="434"/>
        <end position="453"/>
    </location>
</feature>
<feature type="transmembrane region" description="Helical" evidence="6">
    <location>
        <begin position="228"/>
        <end position="249"/>
    </location>
</feature>
<evidence type="ECO:0000256" key="2">
    <source>
        <dbReference type="ARBA" id="ARBA00022692"/>
    </source>
</evidence>
<dbReference type="AlphaFoldDB" id="A0A160KTG1"/>
<dbReference type="Pfam" id="PF04932">
    <property type="entry name" value="Wzy_C"/>
    <property type="match status" value="1"/>
</dbReference>
<name>A0A160KTG1_9MICO</name>
<feature type="transmembrane region" description="Helical" evidence="6">
    <location>
        <begin position="131"/>
        <end position="155"/>
    </location>
</feature>
<evidence type="ECO:0000256" key="3">
    <source>
        <dbReference type="ARBA" id="ARBA00022989"/>
    </source>
</evidence>
<dbReference type="PANTHER" id="PTHR37422">
    <property type="entry name" value="TEICHURONIC ACID BIOSYNTHESIS PROTEIN TUAE"/>
    <property type="match status" value="1"/>
</dbReference>
<comment type="subcellular location">
    <subcellularLocation>
        <location evidence="1">Membrane</location>
        <topology evidence="1">Multi-pass membrane protein</topology>
    </subcellularLocation>
</comment>
<dbReference type="OrthoDB" id="4696754at2"/>
<dbReference type="EMBL" id="CP015515">
    <property type="protein sequence ID" value="AND16863.1"/>
    <property type="molecule type" value="Genomic_DNA"/>
</dbReference>
<gene>
    <name evidence="8" type="ORF">A6122_1732</name>
</gene>
<keyword evidence="2 6" id="KW-0812">Transmembrane</keyword>
<evidence type="ECO:0000256" key="1">
    <source>
        <dbReference type="ARBA" id="ARBA00004141"/>
    </source>
</evidence>
<evidence type="ECO:0000313" key="9">
    <source>
        <dbReference type="Proteomes" id="UP000077071"/>
    </source>
</evidence>